<evidence type="ECO:0000259" key="3">
    <source>
        <dbReference type="PROSITE" id="PS50110"/>
    </source>
</evidence>
<name>A0ABP3VEK9_9BURK</name>
<dbReference type="InterPro" id="IPR035919">
    <property type="entry name" value="EAL_sf"/>
</dbReference>
<dbReference type="SMART" id="SM00448">
    <property type="entry name" value="REC"/>
    <property type="match status" value="1"/>
</dbReference>
<feature type="region of interest" description="Disordered" evidence="2">
    <location>
        <begin position="411"/>
        <end position="433"/>
    </location>
</feature>
<dbReference type="SMART" id="SM00052">
    <property type="entry name" value="EAL"/>
    <property type="match status" value="1"/>
</dbReference>
<evidence type="ECO:0000256" key="1">
    <source>
        <dbReference type="PROSITE-ProRule" id="PRU00169"/>
    </source>
</evidence>
<dbReference type="EMBL" id="BAAAEW010000021">
    <property type="protein sequence ID" value="GAA0755208.1"/>
    <property type="molecule type" value="Genomic_DNA"/>
</dbReference>
<evidence type="ECO:0000259" key="4">
    <source>
        <dbReference type="PROSITE" id="PS50883"/>
    </source>
</evidence>
<feature type="domain" description="EAL" evidence="4">
    <location>
        <begin position="153"/>
        <end position="406"/>
    </location>
</feature>
<sequence length="433" mass="47136">MTQHGNTPCPVGSLLIVDDSGVQRMHAVDLCRQFGVPLIYEAATGSEALELLGLLALSPDLLIVDLEMPGMDGVELIQQLHQRQIHIPLVVASVRELSLIHSVELMARNLGLPVLGGLQKPLTLPPLQAMLQRFGELARCQGAAAPAPANPAVSICREELASAIARGELGVHYQPKVDMRTGIVRGVEALARWHRHGTGFVRPDLFVALAEEENLIHELTLSVMGQALAQAAEWNARGLKLSMAINLSQRLLDRPTLVDEVSALVQQRGLKADQVVLEITESTLADRLGTALGALARLRLKGFGLSIDDYGTGFSSMQQLARIPFTELKIDRSFVHGAHQRSNLRVILQSALELARQLGLVTVAEGVETLEDWRLLQQGGCNVGQGYLIAKPMPASEMLLWIKRHQPRLRELRHESTGAGPSPELPPENPALQ</sequence>
<feature type="compositionally biased region" description="Pro residues" evidence="2">
    <location>
        <begin position="423"/>
        <end position="433"/>
    </location>
</feature>
<dbReference type="InterPro" id="IPR011006">
    <property type="entry name" value="CheY-like_superfamily"/>
</dbReference>
<feature type="modified residue" description="4-aspartylphosphate" evidence="1">
    <location>
        <position position="65"/>
    </location>
</feature>
<evidence type="ECO:0000313" key="5">
    <source>
        <dbReference type="EMBL" id="GAA0755208.1"/>
    </source>
</evidence>
<organism evidence="5 6">
    <name type="scientific">Ideonella azotifigens</name>
    <dbReference type="NCBI Taxonomy" id="513160"/>
    <lineage>
        <taxon>Bacteria</taxon>
        <taxon>Pseudomonadati</taxon>
        <taxon>Pseudomonadota</taxon>
        <taxon>Betaproteobacteria</taxon>
        <taxon>Burkholderiales</taxon>
        <taxon>Sphaerotilaceae</taxon>
        <taxon>Ideonella</taxon>
    </lineage>
</organism>
<dbReference type="InterPro" id="IPR001789">
    <property type="entry name" value="Sig_transdc_resp-reg_receiver"/>
</dbReference>
<proteinExistence type="predicted"/>
<comment type="caution">
    <text evidence="5">The sequence shown here is derived from an EMBL/GenBank/DDBJ whole genome shotgun (WGS) entry which is preliminary data.</text>
</comment>
<protein>
    <submittedName>
        <fullName evidence="5">EAL domain-containing protein</fullName>
    </submittedName>
</protein>
<dbReference type="Gene3D" id="3.40.50.2300">
    <property type="match status" value="1"/>
</dbReference>
<keyword evidence="6" id="KW-1185">Reference proteome</keyword>
<dbReference type="SUPFAM" id="SSF52172">
    <property type="entry name" value="CheY-like"/>
    <property type="match status" value="1"/>
</dbReference>
<gene>
    <name evidence="5" type="ORF">GCM10009107_32500</name>
</gene>
<dbReference type="Proteomes" id="UP001500279">
    <property type="component" value="Unassembled WGS sequence"/>
</dbReference>
<dbReference type="Pfam" id="PF00563">
    <property type="entry name" value="EAL"/>
    <property type="match status" value="1"/>
</dbReference>
<dbReference type="CDD" id="cd01948">
    <property type="entry name" value="EAL"/>
    <property type="match status" value="1"/>
</dbReference>
<dbReference type="PANTHER" id="PTHR33121">
    <property type="entry name" value="CYCLIC DI-GMP PHOSPHODIESTERASE PDEF"/>
    <property type="match status" value="1"/>
</dbReference>
<dbReference type="Gene3D" id="3.20.20.450">
    <property type="entry name" value="EAL domain"/>
    <property type="match status" value="1"/>
</dbReference>
<dbReference type="SUPFAM" id="SSF141868">
    <property type="entry name" value="EAL domain-like"/>
    <property type="match status" value="1"/>
</dbReference>
<evidence type="ECO:0000313" key="6">
    <source>
        <dbReference type="Proteomes" id="UP001500279"/>
    </source>
</evidence>
<dbReference type="PANTHER" id="PTHR33121:SF79">
    <property type="entry name" value="CYCLIC DI-GMP PHOSPHODIESTERASE PDED-RELATED"/>
    <property type="match status" value="1"/>
</dbReference>
<dbReference type="PROSITE" id="PS50110">
    <property type="entry name" value="RESPONSE_REGULATORY"/>
    <property type="match status" value="1"/>
</dbReference>
<evidence type="ECO:0000256" key="2">
    <source>
        <dbReference type="SAM" id="MobiDB-lite"/>
    </source>
</evidence>
<dbReference type="Pfam" id="PF00072">
    <property type="entry name" value="Response_reg"/>
    <property type="match status" value="1"/>
</dbReference>
<dbReference type="PROSITE" id="PS50883">
    <property type="entry name" value="EAL"/>
    <property type="match status" value="1"/>
</dbReference>
<keyword evidence="1" id="KW-0597">Phosphoprotein</keyword>
<accession>A0ABP3VEK9</accession>
<feature type="domain" description="Response regulatory" evidence="3">
    <location>
        <begin position="13"/>
        <end position="135"/>
    </location>
</feature>
<reference evidence="6" key="1">
    <citation type="journal article" date="2019" name="Int. J. Syst. Evol. Microbiol.">
        <title>The Global Catalogue of Microorganisms (GCM) 10K type strain sequencing project: providing services to taxonomists for standard genome sequencing and annotation.</title>
        <authorList>
            <consortium name="The Broad Institute Genomics Platform"/>
            <consortium name="The Broad Institute Genome Sequencing Center for Infectious Disease"/>
            <person name="Wu L."/>
            <person name="Ma J."/>
        </authorList>
    </citation>
    <scope>NUCLEOTIDE SEQUENCE [LARGE SCALE GENOMIC DNA]</scope>
    <source>
        <strain evidence="6">JCM 15503</strain>
    </source>
</reference>
<dbReference type="InterPro" id="IPR050706">
    <property type="entry name" value="Cyclic-di-GMP_PDE-like"/>
</dbReference>
<dbReference type="InterPro" id="IPR001633">
    <property type="entry name" value="EAL_dom"/>
</dbReference>
<dbReference type="RefSeq" id="WP_141290060.1">
    <property type="nucleotide sequence ID" value="NZ_BAAAEW010000021.1"/>
</dbReference>